<evidence type="ECO:0000313" key="2">
    <source>
        <dbReference type="EMBL" id="EAU64671.1"/>
    </source>
</evidence>
<feature type="region of interest" description="Disordered" evidence="1">
    <location>
        <begin position="476"/>
        <end position="552"/>
    </location>
</feature>
<feature type="compositionally biased region" description="Low complexity" evidence="1">
    <location>
        <begin position="19"/>
        <end position="32"/>
    </location>
</feature>
<comment type="caution">
    <text evidence="2">The sequence shown here is derived from an EMBL/GenBank/DDBJ whole genome shotgun (WGS) entry which is preliminary data.</text>
</comment>
<feature type="compositionally biased region" description="Basic residues" evidence="1">
    <location>
        <begin position="49"/>
        <end position="59"/>
    </location>
</feature>
<feature type="compositionally biased region" description="Polar residues" evidence="1">
    <location>
        <begin position="392"/>
        <end position="410"/>
    </location>
</feature>
<organism evidence="2 3">
    <name type="scientific">Stigmatella aurantiaca (strain DW4/3-1)</name>
    <dbReference type="NCBI Taxonomy" id="378806"/>
    <lineage>
        <taxon>Bacteria</taxon>
        <taxon>Pseudomonadati</taxon>
        <taxon>Myxococcota</taxon>
        <taxon>Myxococcia</taxon>
        <taxon>Myxococcales</taxon>
        <taxon>Cystobacterineae</taxon>
        <taxon>Archangiaceae</taxon>
        <taxon>Stigmatella</taxon>
    </lineage>
</organism>
<dbReference type="AlphaFoldDB" id="Q08VZ1"/>
<name>Q08VZ1_STIAD</name>
<dbReference type="PATRIC" id="fig|378806.16.peg.3643"/>
<evidence type="ECO:0000313" key="3">
    <source>
        <dbReference type="Proteomes" id="UP000032702"/>
    </source>
</evidence>
<accession>Q08VZ1</accession>
<gene>
    <name evidence="2" type="ORF">STIAU_1399</name>
</gene>
<sequence>MSPPNSSARRCRSGPSRWQPLLLLPRPAGRGRPPLPQRKGALRLPAARGHARPPRRRGRLPLGAGRPLLRAPPARLRLLVGPRRLPAGAHHRRDAGAGGRAAPLHSFPARPHRRHPQRAAAEGWRMTRPLDRTAPGVRLTLLAHERARGGEPLSLEGRVLGLTFEDSATKADKLSLQLDNFDLALFDRAELVGGTVLEVSWGYPRLMAPPRRVVVKKLKGFQVLTVEGQALSALMHREAKARTWKGKTRAQVVREVAAEYGYEEDSVHVEDTGESFDTIHQAGETDARFLRRLAAREEFEFHVDDKGLTFSPRNQAAAPTQVLWWYADAGRGDILSVNVESELGRRVGQVGVRGRDAMAKANIEAQASSATVERTTLADFLEVVDKRTGTTSLQLRNSTTSVQPTSASTPAQAQRESEARFRRAEAGTVKLSLQVVGNPSLRAKSVVEVRGISSFLSGRYYVTEAKHVLSSSGYTTDLKLSRDGTGRRQQASPEKQGQPQGGQPNVCMPAKGGVLTEMEVVDKQSGTTHVEYRSNGQTIGAGDPESGISPPK</sequence>
<dbReference type="Gene3D" id="3.55.50.10">
    <property type="entry name" value="Baseplate protein-like domains"/>
    <property type="match status" value="1"/>
</dbReference>
<reference evidence="2 3" key="1">
    <citation type="submission" date="2006-04" db="EMBL/GenBank/DDBJ databases">
        <authorList>
            <person name="Nierman W.C."/>
        </authorList>
    </citation>
    <scope>NUCLEOTIDE SEQUENCE [LARGE SCALE GENOMIC DNA]</scope>
    <source>
        <strain evidence="2 3">DW4/3-1</strain>
    </source>
</reference>
<feature type="region of interest" description="Disordered" evidence="1">
    <location>
        <begin position="1"/>
        <end position="68"/>
    </location>
</feature>
<feature type="compositionally biased region" description="Polar residues" evidence="1">
    <location>
        <begin position="524"/>
        <end position="538"/>
    </location>
</feature>
<feature type="region of interest" description="Disordered" evidence="1">
    <location>
        <begin position="85"/>
        <end position="121"/>
    </location>
</feature>
<protein>
    <submittedName>
        <fullName evidence="2">Uncharacterized protein</fullName>
    </submittedName>
</protein>
<evidence type="ECO:0000256" key="1">
    <source>
        <dbReference type="SAM" id="MobiDB-lite"/>
    </source>
</evidence>
<dbReference type="Pfam" id="PF05954">
    <property type="entry name" value="Phage_GPD"/>
    <property type="match status" value="1"/>
</dbReference>
<feature type="region of interest" description="Disordered" evidence="1">
    <location>
        <begin position="392"/>
        <end position="416"/>
    </location>
</feature>
<proteinExistence type="predicted"/>
<dbReference type="EMBL" id="AAMD01000108">
    <property type="protein sequence ID" value="EAU64671.1"/>
    <property type="molecule type" value="Genomic_DNA"/>
</dbReference>
<dbReference type="SUPFAM" id="SSF69279">
    <property type="entry name" value="Phage tail proteins"/>
    <property type="match status" value="1"/>
</dbReference>
<dbReference type="Proteomes" id="UP000032702">
    <property type="component" value="Unassembled WGS sequence"/>
</dbReference>